<comment type="similarity">
    <text evidence="1">Belongs to the short-chain dehydrogenases/reductases (SDR) family.</text>
</comment>
<feature type="domain" description="Ketoreductase" evidence="3">
    <location>
        <begin position="7"/>
        <end position="186"/>
    </location>
</feature>
<dbReference type="Gene3D" id="3.40.50.720">
    <property type="entry name" value="NAD(P)-binding Rossmann-like Domain"/>
    <property type="match status" value="1"/>
</dbReference>
<dbReference type="CDD" id="cd05233">
    <property type="entry name" value="SDR_c"/>
    <property type="match status" value="1"/>
</dbReference>
<dbReference type="RefSeq" id="WP_073373915.1">
    <property type="nucleotide sequence ID" value="NZ_FQZK01000001.1"/>
</dbReference>
<dbReference type="PROSITE" id="PS00061">
    <property type="entry name" value="ADH_SHORT"/>
    <property type="match status" value="1"/>
</dbReference>
<dbReference type="InterPro" id="IPR036291">
    <property type="entry name" value="NAD(P)-bd_dom_sf"/>
</dbReference>
<dbReference type="Proteomes" id="UP000184452">
    <property type="component" value="Unassembled WGS sequence"/>
</dbReference>
<dbReference type="AlphaFoldDB" id="A0A1M6B1F1"/>
<dbReference type="PRINTS" id="PR00081">
    <property type="entry name" value="GDHRDH"/>
</dbReference>
<sequence>MGRLDDRTAVVTGGSTGIGLATAVRLADEGAYVFITGRRRPELEAAVEAVGPDRVTAVAGDIAVPADLDRLYDAVRARGRGLDVLVANAAIGAFATLEQTTEEHFDATFAVNVRGTLFTVQKALPLLNNGASVVLTGSTAADRGLDAFGAYAASKAAVRSFARTWSTELKGRGIRVNVVSPGMIDTPGNTAVLGGEENMRAAKENAAAIVVKGRMGESEEVAAAVAFLASPESGYVVGSNVYVDGGVNQV</sequence>
<dbReference type="InterPro" id="IPR057326">
    <property type="entry name" value="KR_dom"/>
</dbReference>
<evidence type="ECO:0000313" key="5">
    <source>
        <dbReference type="Proteomes" id="UP000184452"/>
    </source>
</evidence>
<dbReference type="PANTHER" id="PTHR42760">
    <property type="entry name" value="SHORT-CHAIN DEHYDROGENASES/REDUCTASES FAMILY MEMBER"/>
    <property type="match status" value="1"/>
</dbReference>
<protein>
    <submittedName>
        <fullName evidence="4">NAD(P)-dependent dehydrogenase, short-chain alcohol dehydrogenase family</fullName>
    </submittedName>
</protein>
<keyword evidence="2" id="KW-0560">Oxidoreductase</keyword>
<dbReference type="InterPro" id="IPR002347">
    <property type="entry name" value="SDR_fam"/>
</dbReference>
<name>A0A1M6B1F1_9ACTN</name>
<organism evidence="4 5">
    <name type="scientific">Nocardiopsis flavescens</name>
    <dbReference type="NCBI Taxonomy" id="758803"/>
    <lineage>
        <taxon>Bacteria</taxon>
        <taxon>Bacillati</taxon>
        <taxon>Actinomycetota</taxon>
        <taxon>Actinomycetes</taxon>
        <taxon>Streptosporangiales</taxon>
        <taxon>Nocardiopsidaceae</taxon>
        <taxon>Nocardiopsis</taxon>
    </lineage>
</organism>
<proteinExistence type="inferred from homology"/>
<gene>
    <name evidence="4" type="ORF">SAMN05421803_101182</name>
</gene>
<dbReference type="Pfam" id="PF13561">
    <property type="entry name" value="adh_short_C2"/>
    <property type="match status" value="1"/>
</dbReference>
<evidence type="ECO:0000313" key="4">
    <source>
        <dbReference type="EMBL" id="SHI42438.1"/>
    </source>
</evidence>
<accession>A0A1M6B1F1</accession>
<dbReference type="FunFam" id="3.40.50.720:FF:000084">
    <property type="entry name" value="Short-chain dehydrogenase reductase"/>
    <property type="match status" value="1"/>
</dbReference>
<dbReference type="GO" id="GO:0016616">
    <property type="term" value="F:oxidoreductase activity, acting on the CH-OH group of donors, NAD or NADP as acceptor"/>
    <property type="evidence" value="ECO:0007669"/>
    <property type="project" value="UniProtKB-ARBA"/>
</dbReference>
<evidence type="ECO:0000256" key="2">
    <source>
        <dbReference type="ARBA" id="ARBA00023002"/>
    </source>
</evidence>
<reference evidence="4 5" key="1">
    <citation type="submission" date="2016-11" db="EMBL/GenBank/DDBJ databases">
        <authorList>
            <person name="Jaros S."/>
            <person name="Januszkiewicz K."/>
            <person name="Wedrychowicz H."/>
        </authorList>
    </citation>
    <scope>NUCLEOTIDE SEQUENCE [LARGE SCALE GENOMIC DNA]</scope>
    <source>
        <strain evidence="4 5">CGMCC 4.5723</strain>
    </source>
</reference>
<evidence type="ECO:0000256" key="1">
    <source>
        <dbReference type="ARBA" id="ARBA00006484"/>
    </source>
</evidence>
<dbReference type="STRING" id="758803.SAMN05421803_101182"/>
<evidence type="ECO:0000259" key="3">
    <source>
        <dbReference type="SMART" id="SM00822"/>
    </source>
</evidence>
<dbReference type="SMART" id="SM00822">
    <property type="entry name" value="PKS_KR"/>
    <property type="match status" value="1"/>
</dbReference>
<dbReference type="EMBL" id="FQZK01000001">
    <property type="protein sequence ID" value="SHI42438.1"/>
    <property type="molecule type" value="Genomic_DNA"/>
</dbReference>
<dbReference type="OrthoDB" id="9803333at2"/>
<dbReference type="InterPro" id="IPR020904">
    <property type="entry name" value="Sc_DH/Rdtase_CS"/>
</dbReference>
<dbReference type="SUPFAM" id="SSF51735">
    <property type="entry name" value="NAD(P)-binding Rossmann-fold domains"/>
    <property type="match status" value="1"/>
</dbReference>
<keyword evidence="5" id="KW-1185">Reference proteome</keyword>